<dbReference type="AlphaFoldDB" id="A0A1K2EHJ4"/>
<evidence type="ECO:0000256" key="1">
    <source>
        <dbReference type="SAM" id="Phobius"/>
    </source>
</evidence>
<organism evidence="2 3">
    <name type="scientific">Streptomyces atratus</name>
    <dbReference type="NCBI Taxonomy" id="1893"/>
    <lineage>
        <taxon>Bacteria</taxon>
        <taxon>Bacillati</taxon>
        <taxon>Actinomycetota</taxon>
        <taxon>Actinomycetes</taxon>
        <taxon>Kitasatosporales</taxon>
        <taxon>Streptomycetaceae</taxon>
        <taxon>Streptomyces</taxon>
    </lineage>
</organism>
<keyword evidence="1" id="KW-0812">Transmembrane</keyword>
<keyword evidence="1" id="KW-1133">Transmembrane helix</keyword>
<sequence>MAGVFYLSTALRGGHLGHASLGSLCVLLAAWVAQFVDARGRRRPFRWRKFILSVCLSIALVLALPDLM</sequence>
<dbReference type="EMBL" id="FPJO01000019">
    <property type="protein sequence ID" value="SFY34642.1"/>
    <property type="molecule type" value="Genomic_DNA"/>
</dbReference>
<feature type="transmembrane region" description="Helical" evidence="1">
    <location>
        <begin position="50"/>
        <end position="67"/>
    </location>
</feature>
<protein>
    <submittedName>
        <fullName evidence="2">Uncharacterized protein</fullName>
    </submittedName>
</protein>
<feature type="transmembrane region" description="Helical" evidence="1">
    <location>
        <begin position="20"/>
        <end position="38"/>
    </location>
</feature>
<reference evidence="2 3" key="1">
    <citation type="submission" date="2016-11" db="EMBL/GenBank/DDBJ databases">
        <authorList>
            <person name="Jaros S."/>
            <person name="Januszkiewicz K."/>
            <person name="Wedrychowicz H."/>
        </authorList>
    </citation>
    <scope>NUCLEOTIDE SEQUENCE [LARGE SCALE GENOMIC DNA]</scope>
    <source>
        <strain evidence="2 3">OK807</strain>
    </source>
</reference>
<dbReference type="Proteomes" id="UP000181909">
    <property type="component" value="Unassembled WGS sequence"/>
</dbReference>
<name>A0A1K2EHJ4_STRAR</name>
<accession>A0A1K2EHJ4</accession>
<proteinExistence type="predicted"/>
<keyword evidence="1" id="KW-0472">Membrane</keyword>
<evidence type="ECO:0000313" key="2">
    <source>
        <dbReference type="EMBL" id="SFY34642.1"/>
    </source>
</evidence>
<gene>
    <name evidence="2" type="ORF">SAMN02787144_101992</name>
</gene>
<evidence type="ECO:0000313" key="3">
    <source>
        <dbReference type="Proteomes" id="UP000181909"/>
    </source>
</evidence>